<evidence type="ECO:0000313" key="1">
    <source>
        <dbReference type="EMBL" id="CAI9086436.1"/>
    </source>
</evidence>
<dbReference type="RefSeq" id="WP_009059204.1">
    <property type="nucleotide sequence ID" value="NZ_JAHXRZ010000001.1"/>
</dbReference>
<dbReference type="EMBL" id="OX458932">
    <property type="protein sequence ID" value="CAI9086436.1"/>
    <property type="molecule type" value="Genomic_DNA"/>
</dbReference>
<organism evidence="1 2">
    <name type="scientific">Candidatus Methylacidiphilum fumarolicum</name>
    <dbReference type="NCBI Taxonomy" id="591154"/>
    <lineage>
        <taxon>Bacteria</taxon>
        <taxon>Pseudomonadati</taxon>
        <taxon>Verrucomicrobiota</taxon>
        <taxon>Methylacidiphilae</taxon>
        <taxon>Methylacidiphilales</taxon>
        <taxon>Methylacidiphilaceae</taxon>
        <taxon>Methylacidiphilum (ex Ratnadevi et al. 2023)</taxon>
    </lineage>
</organism>
<protein>
    <recommendedName>
        <fullName evidence="3">Orc1-like AAA ATPase domain-containing protein</fullName>
    </recommendedName>
</protein>
<reference evidence="1" key="1">
    <citation type="submission" date="2023-03" db="EMBL/GenBank/DDBJ databases">
        <authorList>
            <person name="Cremers G."/>
            <person name="Picone N."/>
        </authorList>
    </citation>
    <scope>NUCLEOTIDE SEQUENCE</scope>
    <source>
        <strain evidence="1">Sample_alias</strain>
    </source>
</reference>
<accession>A0ABN8XGQ1</accession>
<dbReference type="InterPro" id="IPR027417">
    <property type="entry name" value="P-loop_NTPase"/>
</dbReference>
<evidence type="ECO:0000313" key="2">
    <source>
        <dbReference type="Proteomes" id="UP001161497"/>
    </source>
</evidence>
<evidence type="ECO:0008006" key="3">
    <source>
        <dbReference type="Google" id="ProtNLM"/>
    </source>
</evidence>
<gene>
    <name evidence="1" type="ORF">MFUM_2122</name>
</gene>
<proteinExistence type="predicted"/>
<dbReference type="SUPFAM" id="SSF52540">
    <property type="entry name" value="P-loop containing nucleoside triphosphate hydrolases"/>
    <property type="match status" value="1"/>
</dbReference>
<sequence>MIGFFKNKKENNLDWNIFFGSHSYDPRKISPTVKGIGKESLTQIVNLFSSHKKEIEKKIIVLYSTTSGVGKSHLVGRLFQYFSPNFFLISIPPLFSPSGFFQYLRQCIYNELLFPEKSGSTGCWPGQANQRDVLAYGILLELVNEAAQKNKSLYRKIRSAIVFLKKNPTSLLPEEVVPEWVEWLKRDFPFVLPILEKELTGWGAFANDPRDWIKVIYGFSVLGQDRRITEMCKNWFFGEPFISPEPSFFDIPYKPLQIDKEEEAKLKIKDLFHLSLRVRPFLLVFDHWDHLLNSESLLERFLCFLSELLSFPNRFLLIVGTEPFLKALQTSSQICPHLLTIRMEVPPKEDLVAVGCSRLAMIKGLKKEKKMALEQLCRNYEGPTAFPAYFEFGYNKILSQLKNPQISAMPLFETVLLEAKLAIELNPRLLPFQAPMIWFLTMAARTISWITVTNLEQPYFDLCWTVHSHLYWLSLEPFASFLTEAFLSEVNRNKVDPNLSLICFLPPTIPPPFHSKLKQAKDLPVQFHLVDFEQFTEISALYLLFITAYQDTLFEQSGIKEKIEALARYLISKQDPSVEPSYEEDLQQTYYEIVRDTVRDKKSVGFSALQESLPLKLTRKDILRAAGFSPEILVVPSLAGLPHFLWIH</sequence>
<name>A0ABN8XGQ1_9BACT</name>
<keyword evidence="2" id="KW-1185">Reference proteome</keyword>
<dbReference type="Proteomes" id="UP001161497">
    <property type="component" value="Chromosome"/>
</dbReference>